<evidence type="ECO:0000313" key="2">
    <source>
        <dbReference type="Proteomes" id="UP000091857"/>
    </source>
</evidence>
<dbReference type="EMBL" id="CM004389">
    <property type="protein sequence ID" value="KAG8658971.1"/>
    <property type="molecule type" value="Genomic_DNA"/>
</dbReference>
<name>A0ACB7I3P6_MANES</name>
<organism evidence="1 2">
    <name type="scientific">Manihot esculenta</name>
    <name type="common">Cassava</name>
    <name type="synonym">Jatropha manihot</name>
    <dbReference type="NCBI Taxonomy" id="3983"/>
    <lineage>
        <taxon>Eukaryota</taxon>
        <taxon>Viridiplantae</taxon>
        <taxon>Streptophyta</taxon>
        <taxon>Embryophyta</taxon>
        <taxon>Tracheophyta</taxon>
        <taxon>Spermatophyta</taxon>
        <taxon>Magnoliopsida</taxon>
        <taxon>eudicotyledons</taxon>
        <taxon>Gunneridae</taxon>
        <taxon>Pentapetalae</taxon>
        <taxon>rosids</taxon>
        <taxon>fabids</taxon>
        <taxon>Malpighiales</taxon>
        <taxon>Euphorbiaceae</taxon>
        <taxon>Crotonoideae</taxon>
        <taxon>Manihoteae</taxon>
        <taxon>Manihot</taxon>
    </lineage>
</organism>
<reference evidence="2" key="1">
    <citation type="journal article" date="2016" name="Nat. Biotechnol.">
        <title>Sequencing wild and cultivated cassava and related species reveals extensive interspecific hybridization and genetic diversity.</title>
        <authorList>
            <person name="Bredeson J.V."/>
            <person name="Lyons J.B."/>
            <person name="Prochnik S.E."/>
            <person name="Wu G.A."/>
            <person name="Ha C.M."/>
            <person name="Edsinger-Gonzales E."/>
            <person name="Grimwood J."/>
            <person name="Schmutz J."/>
            <person name="Rabbi I.Y."/>
            <person name="Egesi C."/>
            <person name="Nauluvula P."/>
            <person name="Lebot V."/>
            <person name="Ndunguru J."/>
            <person name="Mkamilo G."/>
            <person name="Bart R.S."/>
            <person name="Setter T.L."/>
            <person name="Gleadow R.M."/>
            <person name="Kulakow P."/>
            <person name="Ferguson M.E."/>
            <person name="Rounsley S."/>
            <person name="Rokhsar D.S."/>
        </authorList>
    </citation>
    <scope>NUCLEOTIDE SEQUENCE [LARGE SCALE GENOMIC DNA]</scope>
    <source>
        <strain evidence="2">cv. AM560-2</strain>
    </source>
</reference>
<keyword evidence="2" id="KW-1185">Reference proteome</keyword>
<gene>
    <name evidence="1" type="ORF">MANES_03G213300v8</name>
</gene>
<accession>A0ACB7I3P6</accession>
<proteinExistence type="predicted"/>
<sequence>MGPRSPLIIQRQSPAHGPRQNLYSIHMQPSSTVDQTFTQNGPQHVDSHSLLHSSNMAHTTQVILSTSHAGQVRSAHRGPSQSTHMGPPSSSFTQPIQASTPAAHERQIHTWPATSQLGRPFTLFKGQ</sequence>
<comment type="caution">
    <text evidence="1">The sequence shown here is derived from an EMBL/GenBank/DDBJ whole genome shotgun (WGS) entry which is preliminary data.</text>
</comment>
<evidence type="ECO:0000313" key="1">
    <source>
        <dbReference type="EMBL" id="KAG8658971.1"/>
    </source>
</evidence>
<dbReference type="Proteomes" id="UP000091857">
    <property type="component" value="Chromosome 3"/>
</dbReference>
<protein>
    <submittedName>
        <fullName evidence="1">Uncharacterized protein</fullName>
    </submittedName>
</protein>